<gene>
    <name evidence="10" type="ORF">IAC29_00520</name>
</gene>
<evidence type="ECO:0000256" key="5">
    <source>
        <dbReference type="ARBA" id="ARBA00022857"/>
    </source>
</evidence>
<dbReference type="PROSITE" id="PS51330">
    <property type="entry name" value="DHFR_2"/>
    <property type="match status" value="1"/>
</dbReference>
<dbReference type="Gene3D" id="3.40.430.10">
    <property type="entry name" value="Dihydrofolate Reductase, subunit A"/>
    <property type="match status" value="1"/>
</dbReference>
<sequence length="172" mass="18930">MEKCIIAAVADNWAIGRDNALLWHISEDMKYFRKVTSGSPVIMGRRTYESIGRPLPGRRNIVVSRTPGEAEGVETASSLDGAFALAAGPSGGDTLRGGPERCFVIGGGEIYRLAMPETDRLYITHVHCTIKDADTFFPEISPEKWKEESRSPLGHDPVSGLGFEFVTYIRRT</sequence>
<evidence type="ECO:0000256" key="3">
    <source>
        <dbReference type="ARBA" id="ARBA00012856"/>
    </source>
</evidence>
<keyword evidence="5 8" id="KW-0521">NADP</keyword>
<dbReference type="GO" id="GO:0046452">
    <property type="term" value="P:dihydrofolate metabolic process"/>
    <property type="evidence" value="ECO:0007669"/>
    <property type="project" value="TreeGrafter"/>
</dbReference>
<dbReference type="EMBL" id="JADIMQ010000008">
    <property type="protein sequence ID" value="MBO8447739.1"/>
    <property type="molecule type" value="Genomic_DNA"/>
</dbReference>
<evidence type="ECO:0000259" key="9">
    <source>
        <dbReference type="PROSITE" id="PS51330"/>
    </source>
</evidence>
<evidence type="ECO:0000313" key="11">
    <source>
        <dbReference type="Proteomes" id="UP000810252"/>
    </source>
</evidence>
<dbReference type="GO" id="GO:0004146">
    <property type="term" value="F:dihydrofolate reductase activity"/>
    <property type="evidence" value="ECO:0007669"/>
    <property type="project" value="UniProtKB-EC"/>
</dbReference>
<dbReference type="AlphaFoldDB" id="A0A9D9EHL1"/>
<keyword evidence="4 8" id="KW-0554">One-carbon metabolism</keyword>
<comment type="caution">
    <text evidence="10">The sequence shown here is derived from an EMBL/GenBank/DDBJ whole genome shotgun (WGS) entry which is preliminary data.</text>
</comment>
<reference evidence="10" key="1">
    <citation type="submission" date="2020-10" db="EMBL/GenBank/DDBJ databases">
        <authorList>
            <person name="Gilroy R."/>
        </authorList>
    </citation>
    <scope>NUCLEOTIDE SEQUENCE</scope>
    <source>
        <strain evidence="10">20514</strain>
    </source>
</reference>
<name>A0A9D9EHL1_9BACT</name>
<dbReference type="PIRSF" id="PIRSF000194">
    <property type="entry name" value="DHFR"/>
    <property type="match status" value="1"/>
</dbReference>
<dbReference type="Proteomes" id="UP000810252">
    <property type="component" value="Unassembled WGS sequence"/>
</dbReference>
<comment type="similarity">
    <text evidence="2 8">Belongs to the dihydrofolate reductase family.</text>
</comment>
<dbReference type="InterPro" id="IPR001796">
    <property type="entry name" value="DHFR_dom"/>
</dbReference>
<feature type="domain" description="DHFR" evidence="9">
    <location>
        <begin position="2"/>
        <end position="170"/>
    </location>
</feature>
<dbReference type="GO" id="GO:0050661">
    <property type="term" value="F:NADP binding"/>
    <property type="evidence" value="ECO:0007669"/>
    <property type="project" value="InterPro"/>
</dbReference>
<dbReference type="GO" id="GO:0046654">
    <property type="term" value="P:tetrahydrofolate biosynthetic process"/>
    <property type="evidence" value="ECO:0007669"/>
    <property type="project" value="InterPro"/>
</dbReference>
<evidence type="ECO:0000256" key="7">
    <source>
        <dbReference type="ARBA" id="ARBA00025067"/>
    </source>
</evidence>
<evidence type="ECO:0000256" key="1">
    <source>
        <dbReference type="ARBA" id="ARBA00004903"/>
    </source>
</evidence>
<evidence type="ECO:0000256" key="6">
    <source>
        <dbReference type="ARBA" id="ARBA00023002"/>
    </source>
</evidence>
<keyword evidence="6 8" id="KW-0560">Oxidoreductase</keyword>
<accession>A0A9D9EHL1</accession>
<dbReference type="CDD" id="cd00209">
    <property type="entry name" value="DHFR"/>
    <property type="match status" value="1"/>
</dbReference>
<evidence type="ECO:0000256" key="4">
    <source>
        <dbReference type="ARBA" id="ARBA00022563"/>
    </source>
</evidence>
<dbReference type="GO" id="GO:0046655">
    <property type="term" value="P:folic acid metabolic process"/>
    <property type="evidence" value="ECO:0007669"/>
    <property type="project" value="TreeGrafter"/>
</dbReference>
<dbReference type="InterPro" id="IPR024072">
    <property type="entry name" value="DHFR-like_dom_sf"/>
</dbReference>
<protein>
    <recommendedName>
        <fullName evidence="3 8">Dihydrofolate reductase</fullName>
        <ecNumber evidence="3 8">1.5.1.3</ecNumber>
    </recommendedName>
</protein>
<evidence type="ECO:0000256" key="8">
    <source>
        <dbReference type="PIRNR" id="PIRNR000194"/>
    </source>
</evidence>
<dbReference type="Pfam" id="PF00186">
    <property type="entry name" value="DHFR_1"/>
    <property type="match status" value="1"/>
</dbReference>
<dbReference type="GO" id="GO:0006730">
    <property type="term" value="P:one-carbon metabolic process"/>
    <property type="evidence" value="ECO:0007669"/>
    <property type="project" value="UniProtKB-KW"/>
</dbReference>
<dbReference type="GO" id="GO:0005829">
    <property type="term" value="C:cytosol"/>
    <property type="evidence" value="ECO:0007669"/>
    <property type="project" value="TreeGrafter"/>
</dbReference>
<comment type="pathway">
    <text evidence="1 8">Cofactor biosynthesis; tetrahydrofolate biosynthesis; 5,6,7,8-tetrahydrofolate from 7,8-dihydrofolate: step 1/1.</text>
</comment>
<dbReference type="PANTHER" id="PTHR48069:SF3">
    <property type="entry name" value="DIHYDROFOLATE REDUCTASE"/>
    <property type="match status" value="1"/>
</dbReference>
<evidence type="ECO:0000256" key="2">
    <source>
        <dbReference type="ARBA" id="ARBA00009539"/>
    </source>
</evidence>
<dbReference type="EC" id="1.5.1.3" evidence="3 8"/>
<comment type="catalytic activity">
    <reaction evidence="8">
        <text>(6S)-5,6,7,8-tetrahydrofolate + NADP(+) = 7,8-dihydrofolate + NADPH + H(+)</text>
        <dbReference type="Rhea" id="RHEA:15009"/>
        <dbReference type="ChEBI" id="CHEBI:15378"/>
        <dbReference type="ChEBI" id="CHEBI:57451"/>
        <dbReference type="ChEBI" id="CHEBI:57453"/>
        <dbReference type="ChEBI" id="CHEBI:57783"/>
        <dbReference type="ChEBI" id="CHEBI:58349"/>
        <dbReference type="EC" id="1.5.1.3"/>
    </reaction>
</comment>
<reference evidence="10" key="2">
    <citation type="journal article" date="2021" name="PeerJ">
        <title>Extensive microbial diversity within the chicken gut microbiome revealed by metagenomics and culture.</title>
        <authorList>
            <person name="Gilroy R."/>
            <person name="Ravi A."/>
            <person name="Getino M."/>
            <person name="Pursley I."/>
            <person name="Horton D.L."/>
            <person name="Alikhan N.F."/>
            <person name="Baker D."/>
            <person name="Gharbi K."/>
            <person name="Hall N."/>
            <person name="Watson M."/>
            <person name="Adriaenssens E.M."/>
            <person name="Foster-Nyarko E."/>
            <person name="Jarju S."/>
            <person name="Secka A."/>
            <person name="Antonio M."/>
            <person name="Oren A."/>
            <person name="Chaudhuri R.R."/>
            <person name="La Ragione R."/>
            <person name="Hildebrand F."/>
            <person name="Pallen M.J."/>
        </authorList>
    </citation>
    <scope>NUCLEOTIDE SEQUENCE</scope>
    <source>
        <strain evidence="10">20514</strain>
    </source>
</reference>
<proteinExistence type="inferred from homology"/>
<comment type="function">
    <text evidence="7 8">Key enzyme in folate metabolism. Catalyzes an essential reaction for de novo glycine and purine synthesis, and for DNA precursor synthesis.</text>
</comment>
<dbReference type="SUPFAM" id="SSF53597">
    <property type="entry name" value="Dihydrofolate reductase-like"/>
    <property type="match status" value="1"/>
</dbReference>
<dbReference type="InterPro" id="IPR012259">
    <property type="entry name" value="DHFR"/>
</dbReference>
<dbReference type="PRINTS" id="PR00070">
    <property type="entry name" value="DHFR"/>
</dbReference>
<dbReference type="PANTHER" id="PTHR48069">
    <property type="entry name" value="DIHYDROFOLATE REDUCTASE"/>
    <property type="match status" value="1"/>
</dbReference>
<evidence type="ECO:0000313" key="10">
    <source>
        <dbReference type="EMBL" id="MBO8447739.1"/>
    </source>
</evidence>
<organism evidence="10 11">
    <name type="scientific">Candidatus Cryptobacteroides merdigallinarum</name>
    <dbReference type="NCBI Taxonomy" id="2840770"/>
    <lineage>
        <taxon>Bacteria</taxon>
        <taxon>Pseudomonadati</taxon>
        <taxon>Bacteroidota</taxon>
        <taxon>Bacteroidia</taxon>
        <taxon>Bacteroidales</taxon>
        <taxon>Candidatus Cryptobacteroides</taxon>
    </lineage>
</organism>